<evidence type="ECO:0000313" key="2">
    <source>
        <dbReference type="EMBL" id="MBL0745916.1"/>
    </source>
</evidence>
<keyword evidence="1" id="KW-1133">Transmembrane helix</keyword>
<proteinExistence type="predicted"/>
<keyword evidence="3" id="KW-1185">Reference proteome</keyword>
<protein>
    <submittedName>
        <fullName evidence="2">SRPBCC family protein</fullName>
    </submittedName>
</protein>
<dbReference type="RefSeq" id="WP_202016625.1">
    <property type="nucleotide sequence ID" value="NZ_JAERRB010000021.1"/>
</dbReference>
<dbReference type="Proteomes" id="UP000613030">
    <property type="component" value="Unassembled WGS sequence"/>
</dbReference>
<reference evidence="2 3" key="1">
    <citation type="submission" date="2021-01" db="EMBL/GenBank/DDBJ databases">
        <title>Chryseolinea sp. Jin1 Genome sequencing and assembly.</title>
        <authorList>
            <person name="Kim I."/>
        </authorList>
    </citation>
    <scope>NUCLEOTIDE SEQUENCE [LARGE SCALE GENOMIC DNA]</scope>
    <source>
        <strain evidence="2 3">Jin1</strain>
    </source>
</reference>
<dbReference type="Gene3D" id="3.30.530.20">
    <property type="match status" value="1"/>
</dbReference>
<organism evidence="2 3">
    <name type="scientific">Chryseolinea lacunae</name>
    <dbReference type="NCBI Taxonomy" id="2801331"/>
    <lineage>
        <taxon>Bacteria</taxon>
        <taxon>Pseudomonadati</taxon>
        <taxon>Bacteroidota</taxon>
        <taxon>Cytophagia</taxon>
        <taxon>Cytophagales</taxon>
        <taxon>Fulvivirgaceae</taxon>
        <taxon>Chryseolinea</taxon>
    </lineage>
</organism>
<dbReference type="Pfam" id="PF10604">
    <property type="entry name" value="Polyketide_cyc2"/>
    <property type="match status" value="1"/>
</dbReference>
<comment type="caution">
    <text evidence="2">The sequence shown here is derived from an EMBL/GenBank/DDBJ whole genome shotgun (WGS) entry which is preliminary data.</text>
</comment>
<dbReference type="InterPro" id="IPR019587">
    <property type="entry name" value="Polyketide_cyclase/dehydratase"/>
</dbReference>
<gene>
    <name evidence="2" type="ORF">JI741_32075</name>
</gene>
<evidence type="ECO:0000256" key="1">
    <source>
        <dbReference type="SAM" id="Phobius"/>
    </source>
</evidence>
<evidence type="ECO:0000313" key="3">
    <source>
        <dbReference type="Proteomes" id="UP000613030"/>
    </source>
</evidence>
<dbReference type="EMBL" id="JAERRB010000021">
    <property type="protein sequence ID" value="MBL0745916.1"/>
    <property type="molecule type" value="Genomic_DNA"/>
</dbReference>
<keyword evidence="1" id="KW-0812">Transmembrane</keyword>
<sequence>MILNIILIILAIVGGLVALFLLIAAFSKKKYTVAREISIDKPRQEVFDYLKHLKNQDHYSKWVMELPDKKTTFTGTDGAPGFVYTWDDRKSAGAQEIKRIVPNESIDMEIRFLKPFKGVAQASLFTKELPGNGQGHTQVKWTFASQMPFPMNAMMVFMNIENFLGKDLDLSLGNLKAVLERR</sequence>
<dbReference type="CDD" id="cd07818">
    <property type="entry name" value="SRPBCC_1"/>
    <property type="match status" value="1"/>
</dbReference>
<name>A0ABS1L2K0_9BACT</name>
<accession>A0ABS1L2K0</accession>
<dbReference type="SUPFAM" id="SSF55961">
    <property type="entry name" value="Bet v1-like"/>
    <property type="match status" value="1"/>
</dbReference>
<keyword evidence="1" id="KW-0472">Membrane</keyword>
<dbReference type="InterPro" id="IPR023393">
    <property type="entry name" value="START-like_dom_sf"/>
</dbReference>
<feature type="transmembrane region" description="Helical" evidence="1">
    <location>
        <begin position="6"/>
        <end position="26"/>
    </location>
</feature>